<proteinExistence type="predicted"/>
<dbReference type="EMBL" id="JNHI01000009">
    <property type="protein sequence ID" value="KDS31454.1"/>
    <property type="molecule type" value="Genomic_DNA"/>
</dbReference>
<dbReference type="AlphaFoldDB" id="A0A078R7C6"/>
<comment type="caution">
    <text evidence="1">The sequence shown here is derived from an EMBL/GenBank/DDBJ whole genome shotgun (WGS) entry which is preliminary data.</text>
</comment>
<reference evidence="1 2" key="1">
    <citation type="submission" date="2014-04" db="EMBL/GenBank/DDBJ databases">
        <authorList>
            <person name="Sears C."/>
            <person name="Carroll K."/>
            <person name="Sack B.R."/>
            <person name="Qadri F."/>
            <person name="Myers L.L."/>
            <person name="Chung G.-T."/>
            <person name="Escheverria P."/>
            <person name="Fraser C.M."/>
            <person name="Sadzewicz L."/>
            <person name="Shefchek K.A."/>
            <person name="Tallon L."/>
            <person name="Das S.P."/>
            <person name="Daugherty S."/>
            <person name="Mongodin E.F."/>
        </authorList>
    </citation>
    <scope>NUCLEOTIDE SEQUENCE [LARGE SCALE GENOMIC DNA]</scope>
    <source>
        <strain evidence="2">3775 SL(B) 10 (iv)</strain>
    </source>
</reference>
<protein>
    <submittedName>
        <fullName evidence="1">Uncharacterized protein</fullName>
    </submittedName>
</protein>
<evidence type="ECO:0000313" key="2">
    <source>
        <dbReference type="Proteomes" id="UP000028134"/>
    </source>
</evidence>
<accession>A0A078R7C6</accession>
<dbReference type="Proteomes" id="UP000028134">
    <property type="component" value="Unassembled WGS sequence"/>
</dbReference>
<organism evidence="1 2">
    <name type="scientific">Phocaeicola vulgatus str. 3775 SL</name>
    <name type="common">B</name>
    <name type="synonym">iv</name>
    <dbReference type="NCBI Taxonomy" id="1339350"/>
    <lineage>
        <taxon>Bacteria</taxon>
        <taxon>Pseudomonadati</taxon>
        <taxon>Bacteroidota</taxon>
        <taxon>Bacteroidia</taxon>
        <taxon>Bacteroidales</taxon>
        <taxon>Bacteroidaceae</taxon>
        <taxon>Phocaeicola</taxon>
    </lineage>
</organism>
<sequence length="44" mass="5209">MYIIGYGTVVRKELSLFFCLFICGDKYLSLYCISKIKNIMENDY</sequence>
<name>A0A078R7C6_PHOVU</name>
<evidence type="ECO:0000313" key="1">
    <source>
        <dbReference type="EMBL" id="KDS31454.1"/>
    </source>
</evidence>
<gene>
    <name evidence="1" type="ORF">M097_2102</name>
</gene>